<dbReference type="Gene3D" id="3.40.190.10">
    <property type="entry name" value="Periplasmic binding protein-like II"/>
    <property type="match status" value="2"/>
</dbReference>
<evidence type="ECO:0000256" key="3">
    <source>
        <dbReference type="ARBA" id="ARBA00023125"/>
    </source>
</evidence>
<dbReference type="PROSITE" id="PS50931">
    <property type="entry name" value="HTH_LYSR"/>
    <property type="match status" value="1"/>
</dbReference>
<dbReference type="InterPro" id="IPR036390">
    <property type="entry name" value="WH_DNA-bd_sf"/>
</dbReference>
<dbReference type="Pfam" id="PF03466">
    <property type="entry name" value="LysR_substrate"/>
    <property type="match status" value="1"/>
</dbReference>
<dbReference type="SUPFAM" id="SSF46785">
    <property type="entry name" value="Winged helix' DNA-binding domain"/>
    <property type="match status" value="1"/>
</dbReference>
<comment type="similarity">
    <text evidence="1">Belongs to the LysR transcriptional regulatory family.</text>
</comment>
<dbReference type="PANTHER" id="PTHR30346:SF0">
    <property type="entry name" value="HCA OPERON TRANSCRIPTIONAL ACTIVATOR HCAR"/>
    <property type="match status" value="1"/>
</dbReference>
<keyword evidence="3" id="KW-0238">DNA-binding</keyword>
<feature type="domain" description="HTH lysR-type" evidence="5">
    <location>
        <begin position="18"/>
        <end position="75"/>
    </location>
</feature>
<evidence type="ECO:0000256" key="2">
    <source>
        <dbReference type="ARBA" id="ARBA00023015"/>
    </source>
</evidence>
<keyword evidence="7" id="KW-1185">Reference proteome</keyword>
<reference evidence="6 7" key="1">
    <citation type="journal article" date="2020" name="Syst. Appl. Microbiol.">
        <title>Alienimonas chondri sp. nov., a novel planctomycete isolated from the biofilm of the red alga Chondrus crispus.</title>
        <authorList>
            <person name="Vitorino I."/>
            <person name="Albuquerque L."/>
            <person name="Wiegand S."/>
            <person name="Kallscheuer N."/>
            <person name="da Costa M.S."/>
            <person name="Lobo-da-Cunha A."/>
            <person name="Jogler C."/>
            <person name="Lage O.M."/>
        </authorList>
    </citation>
    <scope>NUCLEOTIDE SEQUENCE [LARGE SCALE GENOMIC DNA]</scope>
    <source>
        <strain evidence="6 7">LzC2</strain>
    </source>
</reference>
<dbReference type="InterPro" id="IPR000847">
    <property type="entry name" value="LysR_HTH_N"/>
</dbReference>
<dbReference type="PRINTS" id="PR00039">
    <property type="entry name" value="HTHLYSR"/>
</dbReference>
<dbReference type="PANTHER" id="PTHR30346">
    <property type="entry name" value="TRANSCRIPTIONAL DUAL REGULATOR HCAR-RELATED"/>
    <property type="match status" value="1"/>
</dbReference>
<dbReference type="InterPro" id="IPR036388">
    <property type="entry name" value="WH-like_DNA-bd_sf"/>
</dbReference>
<evidence type="ECO:0000259" key="5">
    <source>
        <dbReference type="PROSITE" id="PS50931"/>
    </source>
</evidence>
<sequence length="315" mass="34344">MRLTHRSFPPPPNGFAALELTPLRYFLRAADRENFTQAAKELSVSQPALSRAVAGLERELGRPLFERDGRCVRLTDAGRTFRSQAAKIVGLADDARAALIDDGRTGAVRVAVIPTLAPQLLPPLLRAFVAIRPEAEVRVCEDVTAECVRRVRAGESDLALMTLPVPDPSLRVERLYEEELVAALPADHRLADAANAPSLTVNDLQSEPFVLLGEAHCLSDEVLSFCRRSAVQPVVLERTSQLATVKELVAAGHGVSLVPAEATDDDPRIAYRRLAGDRPTRTVAATWDADRYVSRLTAAFLDVLRGRNAPPPTLR</sequence>
<dbReference type="Proteomes" id="UP000609651">
    <property type="component" value="Unassembled WGS sequence"/>
</dbReference>
<dbReference type="InterPro" id="IPR005119">
    <property type="entry name" value="LysR_subst-bd"/>
</dbReference>
<gene>
    <name evidence="6" type="ORF">LzC2_03290</name>
</gene>
<organism evidence="6 7">
    <name type="scientific">Alienimonas chondri</name>
    <dbReference type="NCBI Taxonomy" id="2681879"/>
    <lineage>
        <taxon>Bacteria</taxon>
        <taxon>Pseudomonadati</taxon>
        <taxon>Planctomycetota</taxon>
        <taxon>Planctomycetia</taxon>
        <taxon>Planctomycetales</taxon>
        <taxon>Planctomycetaceae</taxon>
        <taxon>Alienimonas</taxon>
    </lineage>
</organism>
<evidence type="ECO:0000256" key="1">
    <source>
        <dbReference type="ARBA" id="ARBA00009437"/>
    </source>
</evidence>
<name>A0ABX1V9T8_9PLAN</name>
<accession>A0ABX1V9T8</accession>
<protein>
    <recommendedName>
        <fullName evidence="5">HTH lysR-type domain-containing protein</fullName>
    </recommendedName>
</protein>
<keyword evidence="2" id="KW-0805">Transcription regulation</keyword>
<dbReference type="Pfam" id="PF00126">
    <property type="entry name" value="HTH_1"/>
    <property type="match status" value="1"/>
</dbReference>
<dbReference type="EMBL" id="WTPX01000006">
    <property type="protein sequence ID" value="NNJ24275.1"/>
    <property type="molecule type" value="Genomic_DNA"/>
</dbReference>
<dbReference type="RefSeq" id="WP_246254646.1">
    <property type="nucleotide sequence ID" value="NZ_WTPX01000006.1"/>
</dbReference>
<keyword evidence="4" id="KW-0804">Transcription</keyword>
<dbReference type="CDD" id="cd05466">
    <property type="entry name" value="PBP2_LTTR_substrate"/>
    <property type="match status" value="1"/>
</dbReference>
<proteinExistence type="inferred from homology"/>
<comment type="caution">
    <text evidence="6">The sequence shown here is derived from an EMBL/GenBank/DDBJ whole genome shotgun (WGS) entry which is preliminary data.</text>
</comment>
<evidence type="ECO:0000256" key="4">
    <source>
        <dbReference type="ARBA" id="ARBA00023163"/>
    </source>
</evidence>
<dbReference type="Gene3D" id="1.10.10.10">
    <property type="entry name" value="Winged helix-like DNA-binding domain superfamily/Winged helix DNA-binding domain"/>
    <property type="match status" value="1"/>
</dbReference>
<evidence type="ECO:0000313" key="6">
    <source>
        <dbReference type="EMBL" id="NNJ24275.1"/>
    </source>
</evidence>
<evidence type="ECO:0000313" key="7">
    <source>
        <dbReference type="Proteomes" id="UP000609651"/>
    </source>
</evidence>
<dbReference type="SUPFAM" id="SSF53850">
    <property type="entry name" value="Periplasmic binding protein-like II"/>
    <property type="match status" value="1"/>
</dbReference>